<dbReference type="CDD" id="cd07723">
    <property type="entry name" value="hydroxyacylglutathione_hydrolase_MBL-fold"/>
    <property type="match status" value="1"/>
</dbReference>
<evidence type="ECO:0000256" key="5">
    <source>
        <dbReference type="ARBA" id="ARBA00011917"/>
    </source>
</evidence>
<dbReference type="EMBL" id="NBCO01000001">
    <property type="protein sequence ID" value="ORC93746.1"/>
    <property type="molecule type" value="Genomic_DNA"/>
</dbReference>
<evidence type="ECO:0000256" key="4">
    <source>
        <dbReference type="ARBA" id="ARBA00006759"/>
    </source>
</evidence>
<evidence type="ECO:0000256" key="6">
    <source>
        <dbReference type="ARBA" id="ARBA00022723"/>
    </source>
</evidence>
<dbReference type="VEuPathDB" id="TriTrypDB:TM35_000016230"/>
<comment type="pathway">
    <text evidence="3">Secondary metabolite metabolism; methylglyoxal degradation; (R)-lactate from methylglyoxal: step 2/2.</text>
</comment>
<comment type="caution">
    <text evidence="11">The sequence shown here is derived from an EMBL/GenBank/DDBJ whole genome shotgun (WGS) entry which is preliminary data.</text>
</comment>
<dbReference type="GO" id="GO:0046872">
    <property type="term" value="F:metal ion binding"/>
    <property type="evidence" value="ECO:0007669"/>
    <property type="project" value="UniProtKB-KW"/>
</dbReference>
<dbReference type="GO" id="GO:0004416">
    <property type="term" value="F:hydroxyacylglutathione hydrolase activity"/>
    <property type="evidence" value="ECO:0007669"/>
    <property type="project" value="UniProtKB-EC"/>
</dbReference>
<comment type="catalytic activity">
    <reaction evidence="1">
        <text>an S-(2-hydroxyacyl)glutathione + H2O = a 2-hydroxy carboxylate + glutathione + H(+)</text>
        <dbReference type="Rhea" id="RHEA:21864"/>
        <dbReference type="ChEBI" id="CHEBI:15377"/>
        <dbReference type="ChEBI" id="CHEBI:15378"/>
        <dbReference type="ChEBI" id="CHEBI:57925"/>
        <dbReference type="ChEBI" id="CHEBI:58896"/>
        <dbReference type="ChEBI" id="CHEBI:71261"/>
        <dbReference type="EC" id="3.1.2.6"/>
    </reaction>
</comment>
<reference evidence="11 12" key="1">
    <citation type="submission" date="2017-03" db="EMBL/GenBank/DDBJ databases">
        <title>An alternative strategy for trypanosome survival in the mammalian bloodstream revealed through genome and transcriptome analysis of the ubiquitous bovine parasite Trypanosoma (Megatrypanum) theileri.</title>
        <authorList>
            <person name="Kelly S."/>
            <person name="Ivens A."/>
            <person name="Mott A."/>
            <person name="O'Neill E."/>
            <person name="Emms D."/>
            <person name="Macleod O."/>
            <person name="Voorheis P."/>
            <person name="Matthews J."/>
            <person name="Matthews K."/>
            <person name="Carrington M."/>
        </authorList>
    </citation>
    <scope>NUCLEOTIDE SEQUENCE [LARGE SCALE GENOMIC DNA]</scope>
    <source>
        <strain evidence="11">Edinburgh</strain>
    </source>
</reference>
<dbReference type="Pfam" id="PF00753">
    <property type="entry name" value="Lactamase_B"/>
    <property type="match status" value="1"/>
</dbReference>
<dbReference type="RefSeq" id="XP_028887812.1">
    <property type="nucleotide sequence ID" value="XM_029021304.1"/>
</dbReference>
<dbReference type="EC" id="3.1.2.6" evidence="5"/>
<evidence type="ECO:0000256" key="7">
    <source>
        <dbReference type="ARBA" id="ARBA00022801"/>
    </source>
</evidence>
<evidence type="ECO:0000256" key="8">
    <source>
        <dbReference type="ARBA" id="ARBA00022833"/>
    </source>
</evidence>
<feature type="domain" description="Metallo-beta-lactamase" evidence="10">
    <location>
        <begin position="147"/>
        <end position="347"/>
    </location>
</feature>
<comment type="cofactor">
    <cofactor evidence="2">
        <name>Zn(2+)</name>
        <dbReference type="ChEBI" id="CHEBI:29105"/>
    </cofactor>
</comment>
<dbReference type="InterPro" id="IPR001279">
    <property type="entry name" value="Metallo-B-lactamas"/>
</dbReference>
<evidence type="ECO:0000256" key="2">
    <source>
        <dbReference type="ARBA" id="ARBA00001947"/>
    </source>
</evidence>
<comment type="similarity">
    <text evidence="4">Belongs to the metallo-beta-lactamase superfamily. Glyoxalase II family.</text>
</comment>
<keyword evidence="8" id="KW-0862">Zinc</keyword>
<gene>
    <name evidence="11" type="ORF">TM35_000016230</name>
</gene>
<dbReference type="Proteomes" id="UP000192257">
    <property type="component" value="Unassembled WGS sequence"/>
</dbReference>
<dbReference type="SMART" id="SM00849">
    <property type="entry name" value="Lactamase_B"/>
    <property type="match status" value="1"/>
</dbReference>
<evidence type="ECO:0000256" key="1">
    <source>
        <dbReference type="ARBA" id="ARBA00001623"/>
    </source>
</evidence>
<dbReference type="PANTHER" id="PTHR11935">
    <property type="entry name" value="BETA LACTAMASE DOMAIN"/>
    <property type="match status" value="1"/>
</dbReference>
<sequence length="471" mass="52065">MKQLIGPCALAVGFSSLCFVGITSVPSVLCATFALYVSGVVPENNYFPDVWFRSNIFSGVYQLYCSHLFGYKYLRPKLHARQPFPHSDYRHGVRCLSGIHKSTSPFPSEFATNSEFYQRGGGLVDLRSLGEEGYDGVTIVPVPIFTDNYAYFILSFSTKRCAVVDPADPVLVLYMLKVIRHLTKLDFILTDILTTHKHWDHAGGNQELLQQAQNRESDDSELMDAALKVYGSDIDKPHACTDYIKGGDVLSVAGGGVAVSVVASPGHTAGSVLFLVGDALKEKDASQRLALFTGDCIFCGGCGAMFEVRSLDEVIQSSELFLGQKLQIHPSNKQLVSSNNVLVYVGHEYTERLLRELINLQKGEEDKGTDGVETGNQKYRKELRIAMGLTRQLRSTFMQDDIMNAVPLESGVESLWSLPACTVPSTLAIERKTNPLLTLKRSAFEQANTDRFSTNKLQGIIYTSNERDIVE</sequence>
<evidence type="ECO:0000313" key="12">
    <source>
        <dbReference type="Proteomes" id="UP000192257"/>
    </source>
</evidence>
<dbReference type="OrthoDB" id="515692at2759"/>
<keyword evidence="12" id="KW-1185">Reference proteome</keyword>
<dbReference type="InterPro" id="IPR035680">
    <property type="entry name" value="Clx_II_MBL"/>
</dbReference>
<proteinExistence type="inferred from homology"/>
<accession>A0A1X0PA00</accession>
<dbReference type="AlphaFoldDB" id="A0A1X0PA00"/>
<evidence type="ECO:0000313" key="11">
    <source>
        <dbReference type="EMBL" id="ORC93746.1"/>
    </source>
</evidence>
<name>A0A1X0PA00_9TRYP</name>
<evidence type="ECO:0000259" key="10">
    <source>
        <dbReference type="SMART" id="SM00849"/>
    </source>
</evidence>
<organism evidence="11 12">
    <name type="scientific">Trypanosoma theileri</name>
    <dbReference type="NCBI Taxonomy" id="67003"/>
    <lineage>
        <taxon>Eukaryota</taxon>
        <taxon>Discoba</taxon>
        <taxon>Euglenozoa</taxon>
        <taxon>Kinetoplastea</taxon>
        <taxon>Metakinetoplastina</taxon>
        <taxon>Trypanosomatida</taxon>
        <taxon>Trypanosomatidae</taxon>
        <taxon>Trypanosoma</taxon>
    </lineage>
</organism>
<dbReference type="STRING" id="67003.A0A1X0PA00"/>
<dbReference type="Gene3D" id="3.60.15.10">
    <property type="entry name" value="Ribonuclease Z/Hydroxyacylglutathione hydrolase-like"/>
    <property type="match status" value="1"/>
</dbReference>
<dbReference type="GeneID" id="39981084"/>
<evidence type="ECO:0000256" key="9">
    <source>
        <dbReference type="ARBA" id="ARBA00031044"/>
    </source>
</evidence>
<dbReference type="InterPro" id="IPR036866">
    <property type="entry name" value="RibonucZ/Hydroxyglut_hydro"/>
</dbReference>
<dbReference type="PANTHER" id="PTHR11935:SF94">
    <property type="entry name" value="TENZING NORGAY, ISOFORM C"/>
    <property type="match status" value="1"/>
</dbReference>
<dbReference type="SUPFAM" id="SSF56281">
    <property type="entry name" value="Metallo-hydrolase/oxidoreductase"/>
    <property type="match status" value="1"/>
</dbReference>
<protein>
    <recommendedName>
        <fullName evidence="5">hydroxyacylglutathione hydrolase</fullName>
        <ecNumber evidence="5">3.1.2.6</ecNumber>
    </recommendedName>
    <alternativeName>
        <fullName evidence="9">Glyoxalase II</fullName>
    </alternativeName>
</protein>
<keyword evidence="7 11" id="KW-0378">Hydrolase</keyword>
<evidence type="ECO:0000256" key="3">
    <source>
        <dbReference type="ARBA" id="ARBA00004963"/>
    </source>
</evidence>
<keyword evidence="6" id="KW-0479">Metal-binding</keyword>